<keyword evidence="1" id="KW-1133">Transmembrane helix</keyword>
<proteinExistence type="predicted"/>
<feature type="transmembrane region" description="Helical" evidence="1">
    <location>
        <begin position="110"/>
        <end position="135"/>
    </location>
</feature>
<organism evidence="2 3">
    <name type="scientific">Haemaphysalis longicornis</name>
    <name type="common">Bush tick</name>
    <dbReference type="NCBI Taxonomy" id="44386"/>
    <lineage>
        <taxon>Eukaryota</taxon>
        <taxon>Metazoa</taxon>
        <taxon>Ecdysozoa</taxon>
        <taxon>Arthropoda</taxon>
        <taxon>Chelicerata</taxon>
        <taxon>Arachnida</taxon>
        <taxon>Acari</taxon>
        <taxon>Parasitiformes</taxon>
        <taxon>Ixodida</taxon>
        <taxon>Ixodoidea</taxon>
        <taxon>Ixodidae</taxon>
        <taxon>Haemaphysalinae</taxon>
        <taxon>Haemaphysalis</taxon>
    </lineage>
</organism>
<dbReference type="Proteomes" id="UP000821853">
    <property type="component" value="Chromosome 3"/>
</dbReference>
<name>A0A9J6GAD2_HAELO</name>
<dbReference type="OrthoDB" id="6501368at2759"/>
<sequence length="220" mass="24308">MTEVGRRRGLTRTAAVIFYGFYVLVYVQAAVNMLVIASKSRTILDILKACSSMESRLGLRRAAVSRRLTKVSHWCLALALLESAKYVASGKKVVPAALKVMASVHSGTRIVAVCLYFVGVFLVGMWFSLAFWMIVYSANVMREYFAEANEMLVRALVAPLGCVQTLQRVRLQQYELRRIVAMMNTVVGAPAVSSMARASSSCAPPVLVSCFLVYRWSTGF</sequence>
<keyword evidence="3" id="KW-1185">Reference proteome</keyword>
<dbReference type="AlphaFoldDB" id="A0A9J6GAD2"/>
<evidence type="ECO:0000256" key="1">
    <source>
        <dbReference type="SAM" id="Phobius"/>
    </source>
</evidence>
<feature type="transmembrane region" description="Helical" evidence="1">
    <location>
        <begin position="16"/>
        <end position="37"/>
    </location>
</feature>
<comment type="caution">
    <text evidence="2">The sequence shown here is derived from an EMBL/GenBank/DDBJ whole genome shotgun (WGS) entry which is preliminary data.</text>
</comment>
<dbReference type="EMBL" id="JABSTR010000005">
    <property type="protein sequence ID" value="KAH9372139.1"/>
    <property type="molecule type" value="Genomic_DNA"/>
</dbReference>
<dbReference type="VEuPathDB" id="VectorBase:HLOH_058249"/>
<keyword evidence="1" id="KW-0812">Transmembrane</keyword>
<keyword evidence="1" id="KW-0472">Membrane</keyword>
<gene>
    <name evidence="2" type="ORF">HPB48_021669</name>
</gene>
<evidence type="ECO:0000313" key="2">
    <source>
        <dbReference type="EMBL" id="KAH9372139.1"/>
    </source>
</evidence>
<evidence type="ECO:0000313" key="3">
    <source>
        <dbReference type="Proteomes" id="UP000821853"/>
    </source>
</evidence>
<reference evidence="2 3" key="1">
    <citation type="journal article" date="2020" name="Cell">
        <title>Large-Scale Comparative Analyses of Tick Genomes Elucidate Their Genetic Diversity and Vector Capacities.</title>
        <authorList>
            <consortium name="Tick Genome and Microbiome Consortium (TIGMIC)"/>
            <person name="Jia N."/>
            <person name="Wang J."/>
            <person name="Shi W."/>
            <person name="Du L."/>
            <person name="Sun Y."/>
            <person name="Zhan W."/>
            <person name="Jiang J.F."/>
            <person name="Wang Q."/>
            <person name="Zhang B."/>
            <person name="Ji P."/>
            <person name="Bell-Sakyi L."/>
            <person name="Cui X.M."/>
            <person name="Yuan T.T."/>
            <person name="Jiang B.G."/>
            <person name="Yang W.F."/>
            <person name="Lam T.T."/>
            <person name="Chang Q.C."/>
            <person name="Ding S.J."/>
            <person name="Wang X.J."/>
            <person name="Zhu J.G."/>
            <person name="Ruan X.D."/>
            <person name="Zhao L."/>
            <person name="Wei J.T."/>
            <person name="Ye R.Z."/>
            <person name="Que T.C."/>
            <person name="Du C.H."/>
            <person name="Zhou Y.H."/>
            <person name="Cheng J.X."/>
            <person name="Dai P.F."/>
            <person name="Guo W.B."/>
            <person name="Han X.H."/>
            <person name="Huang E.J."/>
            <person name="Li L.F."/>
            <person name="Wei W."/>
            <person name="Gao Y.C."/>
            <person name="Liu J.Z."/>
            <person name="Shao H.Z."/>
            <person name="Wang X."/>
            <person name="Wang C.C."/>
            <person name="Yang T.C."/>
            <person name="Huo Q.B."/>
            <person name="Li W."/>
            <person name="Chen H.Y."/>
            <person name="Chen S.E."/>
            <person name="Zhou L.G."/>
            <person name="Ni X.B."/>
            <person name="Tian J.H."/>
            <person name="Sheng Y."/>
            <person name="Liu T."/>
            <person name="Pan Y.S."/>
            <person name="Xia L.Y."/>
            <person name="Li J."/>
            <person name="Zhao F."/>
            <person name="Cao W.C."/>
        </authorList>
    </citation>
    <scope>NUCLEOTIDE SEQUENCE [LARGE SCALE GENOMIC DNA]</scope>
    <source>
        <strain evidence="2">HaeL-2018</strain>
    </source>
</reference>
<protein>
    <submittedName>
        <fullName evidence="2">Uncharacterized protein</fullName>
    </submittedName>
</protein>
<accession>A0A9J6GAD2</accession>